<dbReference type="Pfam" id="PF19040">
    <property type="entry name" value="SGNH"/>
    <property type="match status" value="1"/>
</dbReference>
<evidence type="ECO:0000313" key="12">
    <source>
        <dbReference type="Proteomes" id="UP000216063"/>
    </source>
</evidence>
<dbReference type="GO" id="GO:0016747">
    <property type="term" value="F:acyltransferase activity, transferring groups other than amino-acyl groups"/>
    <property type="evidence" value="ECO:0007669"/>
    <property type="project" value="InterPro"/>
</dbReference>
<dbReference type="GO" id="GO:0005886">
    <property type="term" value="C:plasma membrane"/>
    <property type="evidence" value="ECO:0007669"/>
    <property type="project" value="UniProtKB-SubCell"/>
</dbReference>
<keyword evidence="3" id="KW-0808">Transferase</keyword>
<evidence type="ECO:0000256" key="3">
    <source>
        <dbReference type="ARBA" id="ARBA00022679"/>
    </source>
</evidence>
<protein>
    <recommendedName>
        <fullName evidence="13">Acyltransferase</fullName>
    </recommendedName>
</protein>
<organism evidence="11 12">
    <name type="scientific">Mycolicibacterium sphagni</name>
    <dbReference type="NCBI Taxonomy" id="1786"/>
    <lineage>
        <taxon>Bacteria</taxon>
        <taxon>Bacillati</taxon>
        <taxon>Actinomycetota</taxon>
        <taxon>Actinomycetes</taxon>
        <taxon>Mycobacteriales</taxon>
        <taxon>Mycobacteriaceae</taxon>
        <taxon>Mycolicibacterium</taxon>
    </lineage>
</organism>
<name>A0A255DT46_9MYCO</name>
<keyword evidence="12" id="KW-1185">Reference proteome</keyword>
<evidence type="ECO:0000256" key="4">
    <source>
        <dbReference type="ARBA" id="ARBA00022692"/>
    </source>
</evidence>
<evidence type="ECO:0000256" key="6">
    <source>
        <dbReference type="ARBA" id="ARBA00023136"/>
    </source>
</evidence>
<evidence type="ECO:0000256" key="8">
    <source>
        <dbReference type="SAM" id="Phobius"/>
    </source>
</evidence>
<dbReference type="GO" id="GO:0009103">
    <property type="term" value="P:lipopolysaccharide biosynthetic process"/>
    <property type="evidence" value="ECO:0007669"/>
    <property type="project" value="TreeGrafter"/>
</dbReference>
<feature type="domain" description="SGNH" evidence="10">
    <location>
        <begin position="482"/>
        <end position="709"/>
    </location>
</feature>
<evidence type="ECO:0000256" key="2">
    <source>
        <dbReference type="ARBA" id="ARBA00022475"/>
    </source>
</evidence>
<dbReference type="OrthoDB" id="3404679at2"/>
<evidence type="ECO:0000256" key="5">
    <source>
        <dbReference type="ARBA" id="ARBA00022989"/>
    </source>
</evidence>
<dbReference type="EMBL" id="NOZR01000006">
    <property type="protein sequence ID" value="OYN80405.1"/>
    <property type="molecule type" value="Genomic_DNA"/>
</dbReference>
<dbReference type="Gene3D" id="3.40.50.1110">
    <property type="entry name" value="SGNH hydrolase"/>
    <property type="match status" value="1"/>
</dbReference>
<dbReference type="InterPro" id="IPR002656">
    <property type="entry name" value="Acyl_transf_3_dom"/>
</dbReference>
<evidence type="ECO:0000256" key="1">
    <source>
        <dbReference type="ARBA" id="ARBA00004651"/>
    </source>
</evidence>
<feature type="transmembrane region" description="Helical" evidence="8">
    <location>
        <begin position="277"/>
        <end position="297"/>
    </location>
</feature>
<feature type="transmembrane region" description="Helical" evidence="8">
    <location>
        <begin position="342"/>
        <end position="362"/>
    </location>
</feature>
<feature type="transmembrane region" description="Helical" evidence="8">
    <location>
        <begin position="254"/>
        <end position="271"/>
    </location>
</feature>
<keyword evidence="6 8" id="KW-0472">Membrane</keyword>
<dbReference type="SUPFAM" id="SSF52266">
    <property type="entry name" value="SGNH hydrolase"/>
    <property type="match status" value="1"/>
</dbReference>
<evidence type="ECO:0008006" key="13">
    <source>
        <dbReference type="Google" id="ProtNLM"/>
    </source>
</evidence>
<feature type="transmembrane region" description="Helical" evidence="8">
    <location>
        <begin position="193"/>
        <end position="211"/>
    </location>
</feature>
<reference evidence="11 12" key="1">
    <citation type="submission" date="2017-07" db="EMBL/GenBank/DDBJ databases">
        <title>The new phylogeny of genus Mycobacterium.</title>
        <authorList>
            <person name="Tortoli E."/>
            <person name="Trovato A."/>
            <person name="Cirillo D.M."/>
        </authorList>
    </citation>
    <scope>NUCLEOTIDE SEQUENCE [LARGE SCALE GENOMIC DNA]</scope>
    <source>
        <strain evidence="11 12">ATCC 33027</strain>
    </source>
</reference>
<feature type="transmembrane region" description="Helical" evidence="8">
    <location>
        <begin position="318"/>
        <end position="336"/>
    </location>
</feature>
<feature type="transmembrane region" description="Helical" evidence="8">
    <location>
        <begin position="51"/>
        <end position="72"/>
    </location>
</feature>
<feature type="domain" description="Acyltransferase 3" evidence="9">
    <location>
        <begin position="27"/>
        <end position="357"/>
    </location>
</feature>
<evidence type="ECO:0000259" key="10">
    <source>
        <dbReference type="Pfam" id="PF19040"/>
    </source>
</evidence>
<comment type="subcellular location">
    <subcellularLocation>
        <location evidence="1">Cell membrane</location>
        <topology evidence="1">Multi-pass membrane protein</topology>
    </subcellularLocation>
</comment>
<dbReference type="InterPro" id="IPR036514">
    <property type="entry name" value="SGNH_hydro_sf"/>
</dbReference>
<accession>A0A255DT46</accession>
<feature type="transmembrane region" description="Helical" evidence="8">
    <location>
        <begin position="231"/>
        <end position="247"/>
    </location>
</feature>
<feature type="transmembrane region" description="Helical" evidence="8">
    <location>
        <begin position="388"/>
        <end position="407"/>
    </location>
</feature>
<dbReference type="InterPro" id="IPR050879">
    <property type="entry name" value="Acyltransferase_3"/>
</dbReference>
<gene>
    <name evidence="11" type="ORF">CG716_09740</name>
</gene>
<keyword evidence="7" id="KW-0012">Acyltransferase</keyword>
<dbReference type="InterPro" id="IPR043968">
    <property type="entry name" value="SGNH"/>
</dbReference>
<sequence>MATVLERYQKKARRRRKRAARKHVRLDIQGLRMLAVLTVFANHLWHWPAGGFVGVDVFFVISGFLITGNLLRAATERGNVSFRTFYWNRVRRIVPAAVVTLLATYVVSVLLFKAFRAHEVGIDALFAFVFLSNWWFGAKGTDYFNSDETVSPIQHFWSLSIEEQFYFVWPALIFLISVIVARKAWNNRHRMQLAGALMGVIIAASLTWAVYETATDRAWAYFDTFTRVWELGAGALLACCVGVFALIPARSKPYVSWAGVALIAASLFLITDSSDAFPAPWALLPVAGAALVIIAGVGGEPKYQDFLQNPLSTYIGDISYSLYLVHWPIIVFVSAAMKSSVYSSILVVGLAFSLAIASYHFIETPLRRAEWGNTLETMRKLMRERSSVYAATAVAVLLVVSVSSYALRPSIYSQHAVPPQVVPANISAPEPDAPPPAPLGPLTSALQTEIQAAIKATQWPQLDPTMESVVSGSILPPDLVDCSYGATPNADQCTWRSPTAPTQVVIVGDSVATIYAASLRAIAQNSNGRIRVVSEAIGNGCAFTNVLVSYDPVSPDCEARKQNAVDLINNTKPNVVIISNRYKDLRVPGAPSLSPTDEAVSLRQIIDKFRPSAGKVVLLAPPPGDVNIKQCFGDRANGPADCLGSVSSRWQEAAGGEQSLAQSIGGVWIDSRPWFCAGGYCPSFVASTPTKRDATHMSSAYAEKIAPVIGESLAAAGIN</sequence>
<comment type="caution">
    <text evidence="11">The sequence shown here is derived from an EMBL/GenBank/DDBJ whole genome shotgun (WGS) entry which is preliminary data.</text>
</comment>
<dbReference type="AlphaFoldDB" id="A0A255DT46"/>
<evidence type="ECO:0000256" key="7">
    <source>
        <dbReference type="ARBA" id="ARBA00023315"/>
    </source>
</evidence>
<feature type="transmembrane region" description="Helical" evidence="8">
    <location>
        <begin position="93"/>
        <end position="115"/>
    </location>
</feature>
<proteinExistence type="predicted"/>
<keyword evidence="4 8" id="KW-0812">Transmembrane</keyword>
<dbReference type="RefSeq" id="WP_094478866.1">
    <property type="nucleotide sequence ID" value="NZ_NOZR01000006.1"/>
</dbReference>
<dbReference type="PANTHER" id="PTHR23028">
    <property type="entry name" value="ACETYLTRANSFERASE"/>
    <property type="match status" value="1"/>
</dbReference>
<evidence type="ECO:0000259" key="9">
    <source>
        <dbReference type="Pfam" id="PF01757"/>
    </source>
</evidence>
<dbReference type="Proteomes" id="UP000216063">
    <property type="component" value="Unassembled WGS sequence"/>
</dbReference>
<keyword evidence="2" id="KW-1003">Cell membrane</keyword>
<dbReference type="Pfam" id="PF01757">
    <property type="entry name" value="Acyl_transf_3"/>
    <property type="match status" value="1"/>
</dbReference>
<evidence type="ECO:0000313" key="11">
    <source>
        <dbReference type="EMBL" id="OYN80405.1"/>
    </source>
</evidence>
<keyword evidence="5 8" id="KW-1133">Transmembrane helix</keyword>
<dbReference type="PANTHER" id="PTHR23028:SF53">
    <property type="entry name" value="ACYL_TRANSF_3 DOMAIN-CONTAINING PROTEIN"/>
    <property type="match status" value="1"/>
</dbReference>
<feature type="transmembrane region" description="Helical" evidence="8">
    <location>
        <begin position="24"/>
        <end position="45"/>
    </location>
</feature>
<feature type="transmembrane region" description="Helical" evidence="8">
    <location>
        <begin position="164"/>
        <end position="181"/>
    </location>
</feature>